<name>A0AAE0WX95_9PEZI</name>
<dbReference type="PANTHER" id="PTHR37540:SF5">
    <property type="entry name" value="TRANSCRIPTION FACTOR DOMAIN-CONTAINING PROTEIN"/>
    <property type="match status" value="1"/>
</dbReference>
<proteinExistence type="predicted"/>
<dbReference type="Proteomes" id="UP001274830">
    <property type="component" value="Unassembled WGS sequence"/>
</dbReference>
<keyword evidence="3" id="KW-1185">Reference proteome</keyword>
<reference evidence="2" key="1">
    <citation type="submission" date="2023-07" db="EMBL/GenBank/DDBJ databases">
        <title>Black Yeasts Isolated from many extreme environments.</title>
        <authorList>
            <person name="Coleine C."/>
            <person name="Stajich J.E."/>
            <person name="Selbmann L."/>
        </authorList>
    </citation>
    <scope>NUCLEOTIDE SEQUENCE</scope>
    <source>
        <strain evidence="2">CCFEE 5485</strain>
    </source>
</reference>
<feature type="region of interest" description="Disordered" evidence="1">
    <location>
        <begin position="1"/>
        <end position="60"/>
    </location>
</feature>
<evidence type="ECO:0000313" key="3">
    <source>
        <dbReference type="Proteomes" id="UP001274830"/>
    </source>
</evidence>
<evidence type="ECO:0000313" key="2">
    <source>
        <dbReference type="EMBL" id="KAK3679643.1"/>
    </source>
</evidence>
<feature type="compositionally biased region" description="Polar residues" evidence="1">
    <location>
        <begin position="12"/>
        <end position="25"/>
    </location>
</feature>
<comment type="caution">
    <text evidence="2">The sequence shown here is derived from an EMBL/GenBank/DDBJ whole genome shotgun (WGS) entry which is preliminary data.</text>
</comment>
<gene>
    <name evidence="2" type="ORF">LTR78_000018</name>
</gene>
<dbReference type="AlphaFoldDB" id="A0AAE0WX95"/>
<evidence type="ECO:0000256" key="1">
    <source>
        <dbReference type="SAM" id="MobiDB-lite"/>
    </source>
</evidence>
<dbReference type="PANTHER" id="PTHR37540">
    <property type="entry name" value="TRANSCRIPTION FACTOR (ACR-2), PUTATIVE-RELATED-RELATED"/>
    <property type="match status" value="1"/>
</dbReference>
<dbReference type="EMBL" id="JAUTXT010000001">
    <property type="protein sequence ID" value="KAK3679643.1"/>
    <property type="molecule type" value="Genomic_DNA"/>
</dbReference>
<accession>A0AAE0WX95</accession>
<feature type="compositionally biased region" description="Basic and acidic residues" evidence="1">
    <location>
        <begin position="34"/>
        <end position="58"/>
    </location>
</feature>
<protein>
    <submittedName>
        <fullName evidence="2">Uncharacterized protein</fullName>
    </submittedName>
</protein>
<organism evidence="2 3">
    <name type="scientific">Recurvomyces mirabilis</name>
    <dbReference type="NCBI Taxonomy" id="574656"/>
    <lineage>
        <taxon>Eukaryota</taxon>
        <taxon>Fungi</taxon>
        <taxon>Dikarya</taxon>
        <taxon>Ascomycota</taxon>
        <taxon>Pezizomycotina</taxon>
        <taxon>Dothideomycetes</taxon>
        <taxon>Dothideomycetidae</taxon>
        <taxon>Mycosphaerellales</taxon>
        <taxon>Teratosphaeriaceae</taxon>
        <taxon>Recurvomyces</taxon>
    </lineage>
</organism>
<sequence length="491" mass="54934">MSSHLVFVAQDGSGNASPSQRQAIRSQCMKGRNKRGDSRRSMREKAKDQRKEAHEDTNVLHSRKQTWCPNDANAAAIRRESNQNQAICLSAAAHSCPSTSAHANYCHPERSSLRFTALAGDLSSESERLMSDFLAYGAFRNGAYPVELCVDFKTVEGAYIPWLFTDQAFVSSVLFSSSAMHDFLLGRQLTTDTLYRLRQTIVLLNVRLAWPESQCSDSTLYIVITLAMLAAIFGDKSAAAKHLAGLSRIVELRGGRKFLLRNTKKHYKLSSMDLIWSAHAGSALYFPCDELSWSGALVGPRYYNIAQANLGIMPPQTDRKLCKIYDDLSYLSRLLNEAFERGKKLDGDSFQHWFSSIQSRLVDLKCTPDDLSSECIRLGMIAYLSATFQLPGRRMELQYLASHFCRALLTSFKTSSISGPLLQWLVVVGVATVFDAREAWIQEAWWSSNPGIESWDEMRAIMESVMWISCVHDGPGKQAFTALSRPASEQT</sequence>